<evidence type="ECO:0000256" key="5">
    <source>
        <dbReference type="ARBA" id="ARBA00022989"/>
    </source>
</evidence>
<proteinExistence type="inferred from homology"/>
<keyword evidence="5 7" id="KW-1133">Transmembrane helix</keyword>
<feature type="transmembrane region" description="Helical" evidence="7">
    <location>
        <begin position="413"/>
        <end position="434"/>
    </location>
</feature>
<dbReference type="Proteomes" id="UP001186944">
    <property type="component" value="Unassembled WGS sequence"/>
</dbReference>
<evidence type="ECO:0000256" key="2">
    <source>
        <dbReference type="ARBA" id="ARBA00009045"/>
    </source>
</evidence>
<dbReference type="PANTHER" id="PTHR45965">
    <property type="entry name" value="INACTIVE RHOMBOID PROTEIN"/>
    <property type="match status" value="1"/>
</dbReference>
<dbReference type="GO" id="GO:0050708">
    <property type="term" value="P:regulation of protein secretion"/>
    <property type="evidence" value="ECO:0007669"/>
    <property type="project" value="TreeGrafter"/>
</dbReference>
<dbReference type="Gene3D" id="1.20.1540.10">
    <property type="entry name" value="Rhomboid-like"/>
    <property type="match status" value="1"/>
</dbReference>
<keyword evidence="3 7" id="KW-0812">Transmembrane</keyword>
<dbReference type="SUPFAM" id="SSF144091">
    <property type="entry name" value="Rhomboid-like"/>
    <property type="match status" value="1"/>
</dbReference>
<feature type="transmembrane region" description="Helical" evidence="7">
    <location>
        <begin position="446"/>
        <end position="466"/>
    </location>
</feature>
<dbReference type="PANTHER" id="PTHR45965:SF3">
    <property type="entry name" value="INACTIVE RHOMBOID PROTEIN 1"/>
    <property type="match status" value="1"/>
</dbReference>
<dbReference type="EMBL" id="VSWD01000008">
    <property type="protein sequence ID" value="KAK3094606.1"/>
    <property type="molecule type" value="Genomic_DNA"/>
</dbReference>
<evidence type="ECO:0000259" key="8">
    <source>
        <dbReference type="Pfam" id="PF01694"/>
    </source>
</evidence>
<dbReference type="GO" id="GO:0004252">
    <property type="term" value="F:serine-type endopeptidase activity"/>
    <property type="evidence" value="ECO:0007669"/>
    <property type="project" value="InterPro"/>
</dbReference>
<keyword evidence="6 7" id="KW-0472">Membrane</keyword>
<comment type="similarity">
    <text evidence="2">Belongs to the peptidase S54 family.</text>
</comment>
<dbReference type="Pfam" id="PF01694">
    <property type="entry name" value="Rhomboid"/>
    <property type="match status" value="1"/>
</dbReference>
<keyword evidence="4" id="KW-0256">Endoplasmic reticulum</keyword>
<feature type="transmembrane region" description="Helical" evidence="7">
    <location>
        <begin position="85"/>
        <end position="109"/>
    </location>
</feature>
<evidence type="ECO:0000313" key="10">
    <source>
        <dbReference type="Proteomes" id="UP001186944"/>
    </source>
</evidence>
<accession>A0AA89BU10</accession>
<feature type="transmembrane region" description="Helical" evidence="7">
    <location>
        <begin position="335"/>
        <end position="354"/>
    </location>
</feature>
<feature type="domain" description="Peptidase S54 rhomboid" evidence="8">
    <location>
        <begin position="294"/>
        <end position="430"/>
    </location>
</feature>
<organism evidence="9 10">
    <name type="scientific">Pinctada imbricata</name>
    <name type="common">Atlantic pearl-oyster</name>
    <name type="synonym">Pinctada martensii</name>
    <dbReference type="NCBI Taxonomy" id="66713"/>
    <lineage>
        <taxon>Eukaryota</taxon>
        <taxon>Metazoa</taxon>
        <taxon>Spiralia</taxon>
        <taxon>Lophotrochozoa</taxon>
        <taxon>Mollusca</taxon>
        <taxon>Bivalvia</taxon>
        <taxon>Autobranchia</taxon>
        <taxon>Pteriomorphia</taxon>
        <taxon>Pterioida</taxon>
        <taxon>Pterioidea</taxon>
        <taxon>Pteriidae</taxon>
        <taxon>Pinctada</taxon>
    </lineage>
</organism>
<evidence type="ECO:0000256" key="6">
    <source>
        <dbReference type="ARBA" id="ARBA00023136"/>
    </source>
</evidence>
<keyword evidence="10" id="KW-1185">Reference proteome</keyword>
<dbReference type="GO" id="GO:0005789">
    <property type="term" value="C:endoplasmic reticulum membrane"/>
    <property type="evidence" value="ECO:0007669"/>
    <property type="project" value="UniProtKB-SubCell"/>
</dbReference>
<protein>
    <recommendedName>
        <fullName evidence="8">Peptidase S54 rhomboid domain-containing protein</fullName>
    </recommendedName>
</protein>
<name>A0AA89BU10_PINIB</name>
<comment type="subcellular location">
    <subcellularLocation>
        <location evidence="1">Endoplasmic reticulum membrane</location>
        <topology evidence="1">Multi-pass membrane protein</topology>
    </subcellularLocation>
</comment>
<reference evidence="9" key="1">
    <citation type="submission" date="2019-08" db="EMBL/GenBank/DDBJ databases">
        <title>The improved chromosome-level genome for the pearl oyster Pinctada fucata martensii using PacBio sequencing and Hi-C.</title>
        <authorList>
            <person name="Zheng Z."/>
        </authorList>
    </citation>
    <scope>NUCLEOTIDE SEQUENCE</scope>
    <source>
        <strain evidence="9">ZZ-2019</strain>
        <tissue evidence="9">Adductor muscle</tissue>
    </source>
</reference>
<evidence type="ECO:0000256" key="1">
    <source>
        <dbReference type="ARBA" id="ARBA00004477"/>
    </source>
</evidence>
<feature type="non-terminal residue" evidence="9">
    <location>
        <position position="1"/>
    </location>
</feature>
<feature type="transmembrane region" description="Helical" evidence="7">
    <location>
        <begin position="391"/>
        <end position="407"/>
    </location>
</feature>
<dbReference type="GO" id="GO:0042058">
    <property type="term" value="P:regulation of epidermal growth factor receptor signaling pathway"/>
    <property type="evidence" value="ECO:0007669"/>
    <property type="project" value="TreeGrafter"/>
</dbReference>
<feature type="transmembrane region" description="Helical" evidence="7">
    <location>
        <begin position="303"/>
        <end position="323"/>
    </location>
</feature>
<evidence type="ECO:0000256" key="3">
    <source>
        <dbReference type="ARBA" id="ARBA00022692"/>
    </source>
</evidence>
<dbReference type="AlphaFoldDB" id="A0AA89BU10"/>
<evidence type="ECO:0000256" key="4">
    <source>
        <dbReference type="ARBA" id="ARBA00022824"/>
    </source>
</evidence>
<sequence>FFQIENKVRVHELEMAKQKVKDKLKWRIKHIEEIISKARAYYKKPSGKAEKEWKDLKQSIKKESRTSLKSQTNIRYKLANLHEHWPVFTFIISFLQLVALVVLCGLGGLTSIGLEPQLQLKSGVVTFHGIETVHTWSIPNMWIGPSQRQLIALGAFFAPCVREDYGIQLIAAKSNYSQSDPIGCCEMATRNSAATTTEYECKELSHGAGTWNSQYVCSARPTGQNSILHNLKPCCIDIKGTCHLLTHAHCVFLGGVFHKSGKENCRQVNCLKEICKPGIVESDKDRPWLAVNPAQWWRLPLSLLYHQGILHILIVLTVQLALIRQIEKTIGWLRVLIIYCVGGVAGLLMASILTPYSPHVGATGSLYSMFGLLTVELVHFWRVIKHPLREGLKLLVLLVLSLLSGTVPQVDIYSILTGLVIGVLSACVLLPYIAISKAHTLCRVMLITFCSCTVGIAYFVILFSFYKVQTFESCSVCKLLNCVPYSSTICTDTDYEH</sequence>
<dbReference type="InterPro" id="IPR022764">
    <property type="entry name" value="Peptidase_S54_rhomboid_dom"/>
</dbReference>
<feature type="transmembrane region" description="Helical" evidence="7">
    <location>
        <begin position="366"/>
        <end position="384"/>
    </location>
</feature>
<comment type="caution">
    <text evidence="9">The sequence shown here is derived from an EMBL/GenBank/DDBJ whole genome shotgun (WGS) entry which is preliminary data.</text>
</comment>
<evidence type="ECO:0000256" key="7">
    <source>
        <dbReference type="SAM" id="Phobius"/>
    </source>
</evidence>
<evidence type="ECO:0000313" key="9">
    <source>
        <dbReference type="EMBL" id="KAK3094606.1"/>
    </source>
</evidence>
<dbReference type="InterPro" id="IPR035952">
    <property type="entry name" value="Rhomboid-like_sf"/>
</dbReference>
<dbReference type="InterPro" id="IPR051512">
    <property type="entry name" value="Inactive_Rhomboid"/>
</dbReference>
<gene>
    <name evidence="9" type="ORF">FSP39_003984</name>
</gene>